<keyword evidence="5" id="KW-0812">Transmembrane</keyword>
<evidence type="ECO:0000259" key="7">
    <source>
        <dbReference type="Pfam" id="PF13193"/>
    </source>
</evidence>
<keyword evidence="5" id="KW-1133">Transmembrane helix</keyword>
<feature type="transmembrane region" description="Helical" evidence="5">
    <location>
        <begin position="220"/>
        <end position="242"/>
    </location>
</feature>
<keyword evidence="5" id="KW-0472">Membrane</keyword>
<dbReference type="EMBL" id="JAPWIS010000011">
    <property type="protein sequence ID" value="MCZ4586273.1"/>
    <property type="molecule type" value="Genomic_DNA"/>
</dbReference>
<reference evidence="8" key="1">
    <citation type="submission" date="2022-12" db="EMBL/GenBank/DDBJ databases">
        <authorList>
            <person name="Krivoruchko A.V."/>
            <person name="Elkin A."/>
        </authorList>
    </citation>
    <scope>NUCLEOTIDE SEQUENCE</scope>
    <source>
        <strain evidence="8">IEGM 249</strain>
    </source>
</reference>
<evidence type="ECO:0000256" key="5">
    <source>
        <dbReference type="SAM" id="Phobius"/>
    </source>
</evidence>
<dbReference type="PANTHER" id="PTHR24096:SF149">
    <property type="entry name" value="AMP-BINDING DOMAIN-CONTAINING PROTEIN-RELATED"/>
    <property type="match status" value="1"/>
</dbReference>
<evidence type="ECO:0000313" key="9">
    <source>
        <dbReference type="EMBL" id="WLF44734.1"/>
    </source>
</evidence>
<evidence type="ECO:0000313" key="8">
    <source>
        <dbReference type="EMBL" id="MCZ4586273.1"/>
    </source>
</evidence>
<dbReference type="PROSITE" id="PS00455">
    <property type="entry name" value="AMP_BINDING"/>
    <property type="match status" value="1"/>
</dbReference>
<dbReference type="GO" id="GO:0016405">
    <property type="term" value="F:CoA-ligase activity"/>
    <property type="evidence" value="ECO:0007669"/>
    <property type="project" value="TreeGrafter"/>
</dbReference>
<dbReference type="Pfam" id="PF13193">
    <property type="entry name" value="AMP-binding_C"/>
    <property type="match status" value="1"/>
</dbReference>
<evidence type="ECO:0000256" key="2">
    <source>
        <dbReference type="ARBA" id="ARBA00022598"/>
    </source>
</evidence>
<evidence type="ECO:0000259" key="6">
    <source>
        <dbReference type="Pfam" id="PF00501"/>
    </source>
</evidence>
<evidence type="ECO:0000313" key="11">
    <source>
        <dbReference type="Proteomes" id="UP001231166"/>
    </source>
</evidence>
<keyword evidence="3" id="KW-0547">Nucleotide-binding</keyword>
<dbReference type="Gene3D" id="3.30.300.30">
    <property type="match status" value="1"/>
</dbReference>
<proteinExistence type="inferred from homology"/>
<dbReference type="PANTHER" id="PTHR24096">
    <property type="entry name" value="LONG-CHAIN-FATTY-ACID--COA LIGASE"/>
    <property type="match status" value="1"/>
</dbReference>
<dbReference type="AlphaFoldDB" id="A0AAX3Y997"/>
<keyword evidence="10" id="KW-1185">Reference proteome</keyword>
<dbReference type="EMBL" id="CP130953">
    <property type="protein sequence ID" value="WLF44734.1"/>
    <property type="molecule type" value="Genomic_DNA"/>
</dbReference>
<evidence type="ECO:0000256" key="4">
    <source>
        <dbReference type="ARBA" id="ARBA00022840"/>
    </source>
</evidence>
<sequence>MIYRSRIASIDIPAVTMPEHVLAGAASRDGKPALIDGETGERLTYGELDALSARAAAGLRARGIGTGDVVALASHNQPMYAVAVLAILRAGAILTPLNPAWTAAEMAKQLGDSNAKATIASTDIAAKVALAGDHSRLKTHLVLGEREGFTSFHTLCATAPAPLPRIEPDALAVLPYSSGTTGASKGVMLSHRNIVANLQQLRAGWRLTESDVLCAALPFFHIYGFTIILNSALLAGATVITLPRFDLRTYLRTVQDYRVTRGHFAPPVVLALAHSSDVAEYDLSSMTIALSGAAPLDEEAVARAQDRTGVVIRQGYGMTEASPGTHMVYDEDFADTPAGFVGRLMPATEARIVDPATEDDVPPGNPGELWVRGPQIMRGYLGNQDPTDATIVDGWLRTGDIAVAHGENFAIVDRLKELIKYKGYQVAPAELEALLLTHPHVRDAAVVAMPHSTGGEAPRAFVVTTEPIGGDELMTWVASQVAPYKKIRAVTFVDAIPKSPAGKILRRVLKDAAGSTSGLR</sequence>
<keyword evidence="4" id="KW-0067">ATP-binding</keyword>
<dbReference type="Proteomes" id="UP001066327">
    <property type="component" value="Unassembled WGS sequence"/>
</dbReference>
<feature type="domain" description="AMP-binding enzyme C-terminal" evidence="7">
    <location>
        <begin position="430"/>
        <end position="503"/>
    </location>
</feature>
<dbReference type="GO" id="GO:0005524">
    <property type="term" value="F:ATP binding"/>
    <property type="evidence" value="ECO:0007669"/>
    <property type="project" value="UniProtKB-KW"/>
</dbReference>
<dbReference type="FunFam" id="3.30.300.30:FF:000007">
    <property type="entry name" value="4-coumarate--CoA ligase 2"/>
    <property type="match status" value="1"/>
</dbReference>
<accession>A0AAX3Y997</accession>
<dbReference type="InterPro" id="IPR025110">
    <property type="entry name" value="AMP-bd_C"/>
</dbReference>
<reference evidence="9" key="2">
    <citation type="submission" date="2023-07" db="EMBL/GenBank/DDBJ databases">
        <title>Genomic analysis of Rhodococcus opacus VOC-14 with glycol ethers degradation activity.</title>
        <authorList>
            <person name="Narkevich D.A."/>
            <person name="Hlushen A.M."/>
            <person name="Akhremchuk A.E."/>
            <person name="Sikolenko M.A."/>
            <person name="Valentovich L.N."/>
        </authorList>
    </citation>
    <scope>NUCLEOTIDE SEQUENCE</scope>
    <source>
        <strain evidence="9">VOC-14</strain>
    </source>
</reference>
<dbReference type="InterPro" id="IPR045851">
    <property type="entry name" value="AMP-bd_C_sf"/>
</dbReference>
<dbReference type="Gene3D" id="3.40.50.12780">
    <property type="entry name" value="N-terminal domain of ligase-like"/>
    <property type="match status" value="1"/>
</dbReference>
<dbReference type="RefSeq" id="WP_005260641.1">
    <property type="nucleotide sequence ID" value="NZ_CP093380.1"/>
</dbReference>
<dbReference type="SUPFAM" id="SSF56801">
    <property type="entry name" value="Acetyl-CoA synthetase-like"/>
    <property type="match status" value="1"/>
</dbReference>
<evidence type="ECO:0000256" key="1">
    <source>
        <dbReference type="ARBA" id="ARBA00006432"/>
    </source>
</evidence>
<dbReference type="InterPro" id="IPR000873">
    <property type="entry name" value="AMP-dep_synth/lig_dom"/>
</dbReference>
<comment type="similarity">
    <text evidence="1">Belongs to the ATP-dependent AMP-binding enzyme family.</text>
</comment>
<evidence type="ECO:0000313" key="10">
    <source>
        <dbReference type="Proteomes" id="UP001066327"/>
    </source>
</evidence>
<dbReference type="InterPro" id="IPR042099">
    <property type="entry name" value="ANL_N_sf"/>
</dbReference>
<feature type="domain" description="AMP-dependent synthetase/ligase" evidence="6">
    <location>
        <begin position="25"/>
        <end position="381"/>
    </location>
</feature>
<gene>
    <name evidence="8" type="ORF">O4328_21725</name>
    <name evidence="9" type="ORF">Q5707_22665</name>
</gene>
<organism evidence="9 11">
    <name type="scientific">Rhodococcus opacus</name>
    <name type="common">Nocardia opaca</name>
    <dbReference type="NCBI Taxonomy" id="37919"/>
    <lineage>
        <taxon>Bacteria</taxon>
        <taxon>Bacillati</taxon>
        <taxon>Actinomycetota</taxon>
        <taxon>Actinomycetes</taxon>
        <taxon>Mycobacteriales</taxon>
        <taxon>Nocardiaceae</taxon>
        <taxon>Rhodococcus</taxon>
    </lineage>
</organism>
<dbReference type="InterPro" id="IPR020845">
    <property type="entry name" value="AMP-binding_CS"/>
</dbReference>
<dbReference type="FunFam" id="3.40.50.12780:FF:000003">
    <property type="entry name" value="Long-chain-fatty-acid--CoA ligase FadD"/>
    <property type="match status" value="1"/>
</dbReference>
<keyword evidence="2" id="KW-0436">Ligase</keyword>
<protein>
    <submittedName>
        <fullName evidence="9">AMP-binding protein</fullName>
    </submittedName>
</protein>
<name>A0AAX3Y997_RHOOP</name>
<dbReference type="Proteomes" id="UP001231166">
    <property type="component" value="Chromosome"/>
</dbReference>
<dbReference type="Pfam" id="PF00501">
    <property type="entry name" value="AMP-binding"/>
    <property type="match status" value="1"/>
</dbReference>
<evidence type="ECO:0000256" key="3">
    <source>
        <dbReference type="ARBA" id="ARBA00022741"/>
    </source>
</evidence>